<organism evidence="1 2">
    <name type="scientific">Pararge aegeria aegeria</name>
    <dbReference type="NCBI Taxonomy" id="348720"/>
    <lineage>
        <taxon>Eukaryota</taxon>
        <taxon>Metazoa</taxon>
        <taxon>Ecdysozoa</taxon>
        <taxon>Arthropoda</taxon>
        <taxon>Hexapoda</taxon>
        <taxon>Insecta</taxon>
        <taxon>Pterygota</taxon>
        <taxon>Neoptera</taxon>
        <taxon>Endopterygota</taxon>
        <taxon>Lepidoptera</taxon>
        <taxon>Glossata</taxon>
        <taxon>Ditrysia</taxon>
        <taxon>Papilionoidea</taxon>
        <taxon>Nymphalidae</taxon>
        <taxon>Satyrinae</taxon>
        <taxon>Satyrini</taxon>
        <taxon>Parargina</taxon>
        <taxon>Pararge</taxon>
    </lineage>
</organism>
<dbReference type="Proteomes" id="UP000838756">
    <property type="component" value="Unassembled WGS sequence"/>
</dbReference>
<evidence type="ECO:0000313" key="2">
    <source>
        <dbReference type="Proteomes" id="UP000838756"/>
    </source>
</evidence>
<proteinExistence type="predicted"/>
<dbReference type="AlphaFoldDB" id="A0A8S4S2B0"/>
<name>A0A8S4S2B0_9NEOP</name>
<reference evidence="1" key="1">
    <citation type="submission" date="2022-03" db="EMBL/GenBank/DDBJ databases">
        <authorList>
            <person name="Lindestad O."/>
        </authorList>
    </citation>
    <scope>NUCLEOTIDE SEQUENCE</scope>
</reference>
<gene>
    <name evidence="1" type="primary">jg20198</name>
    <name evidence="1" type="ORF">PAEG_LOCUS20225</name>
</gene>
<comment type="caution">
    <text evidence="1">The sequence shown here is derived from an EMBL/GenBank/DDBJ whole genome shotgun (WGS) entry which is preliminary data.</text>
</comment>
<sequence>MAAMWVRRVRWAVQGGGVGGLTRQSIVKECSGSGGRYTHEEVTKARMHLRIKVRREILRDREREREKAYYQQWDINRLWMMMMKLLYKKAFEWVIDVRLHSAFEWVRRVHGTETIGHDLETH</sequence>
<keyword evidence="2" id="KW-1185">Reference proteome</keyword>
<evidence type="ECO:0000313" key="1">
    <source>
        <dbReference type="EMBL" id="CAH2244254.1"/>
    </source>
</evidence>
<dbReference type="EMBL" id="CAKXAJ010025810">
    <property type="protein sequence ID" value="CAH2244254.1"/>
    <property type="molecule type" value="Genomic_DNA"/>
</dbReference>
<accession>A0A8S4S2B0</accession>
<protein>
    <submittedName>
        <fullName evidence="1">Jg20198 protein</fullName>
    </submittedName>
</protein>